<protein>
    <submittedName>
        <fullName evidence="3">YggT family protein</fullName>
    </submittedName>
</protein>
<evidence type="ECO:0000313" key="4">
    <source>
        <dbReference type="Proteomes" id="UP000199183"/>
    </source>
</evidence>
<accession>A0A1H4TWN4</accession>
<dbReference type="EMBL" id="FNRY01000002">
    <property type="protein sequence ID" value="SEC60933.1"/>
    <property type="molecule type" value="Genomic_DNA"/>
</dbReference>
<keyword evidence="1" id="KW-0812">Transmembrane</keyword>
<keyword evidence="1" id="KW-0472">Membrane</keyword>
<feature type="transmembrane region" description="Helical" evidence="1">
    <location>
        <begin position="79"/>
        <end position="98"/>
    </location>
</feature>
<keyword evidence="1" id="KW-1133">Transmembrane helix</keyword>
<dbReference type="RefSeq" id="WP_281245342.1">
    <property type="nucleotide sequence ID" value="NZ_FNRY01000001.1"/>
</dbReference>
<dbReference type="EMBL" id="FNRY01000001">
    <property type="protein sequence ID" value="SEC28782.1"/>
    <property type="molecule type" value="Genomic_DNA"/>
</dbReference>
<evidence type="ECO:0000256" key="1">
    <source>
        <dbReference type="SAM" id="Phobius"/>
    </source>
</evidence>
<proteinExistence type="predicted"/>
<sequence>MSDVFPVIGNILYLVLLLYFFVMWGRFILDLMRTFNRAWRPRGAGLVAAEFVYSVTDPPVKFFRRVFPPLRFGSVALDFGWSITMLCVIIAMFLVGILRSA</sequence>
<dbReference type="GO" id="GO:0016020">
    <property type="term" value="C:membrane"/>
    <property type="evidence" value="ECO:0007669"/>
    <property type="project" value="InterPro"/>
</dbReference>
<reference evidence="3 4" key="1">
    <citation type="submission" date="2016-10" db="EMBL/GenBank/DDBJ databases">
        <authorList>
            <person name="de Groot N.N."/>
        </authorList>
    </citation>
    <scope>NUCLEOTIDE SEQUENCE [LARGE SCALE GENOMIC DNA]</scope>
    <source>
        <strain evidence="3 4">DSM 21799</strain>
    </source>
</reference>
<gene>
    <name evidence="2" type="ORF">SAMN04489806_3048</name>
    <name evidence="3" type="ORF">SAMN04489806_3345</name>
</gene>
<evidence type="ECO:0000313" key="3">
    <source>
        <dbReference type="EMBL" id="SEC60933.1"/>
    </source>
</evidence>
<feature type="transmembrane region" description="Helical" evidence="1">
    <location>
        <begin position="7"/>
        <end position="29"/>
    </location>
</feature>
<dbReference type="AlphaFoldDB" id="A0A1H4TWN4"/>
<dbReference type="Pfam" id="PF02325">
    <property type="entry name" value="CCB3_YggT"/>
    <property type="match status" value="1"/>
</dbReference>
<dbReference type="Proteomes" id="UP000199183">
    <property type="component" value="Unassembled WGS sequence"/>
</dbReference>
<dbReference type="InterPro" id="IPR003425">
    <property type="entry name" value="CCB3/YggT"/>
</dbReference>
<evidence type="ECO:0000313" key="2">
    <source>
        <dbReference type="EMBL" id="SEC28782.1"/>
    </source>
</evidence>
<dbReference type="STRING" id="640635.SAMN04489806_3048"/>
<keyword evidence="4" id="KW-1185">Reference proteome</keyword>
<organism evidence="3 4">
    <name type="scientific">Paramicrobacterium humi</name>
    <dbReference type="NCBI Taxonomy" id="640635"/>
    <lineage>
        <taxon>Bacteria</taxon>
        <taxon>Bacillati</taxon>
        <taxon>Actinomycetota</taxon>
        <taxon>Actinomycetes</taxon>
        <taxon>Micrococcales</taxon>
        <taxon>Microbacteriaceae</taxon>
        <taxon>Paramicrobacterium</taxon>
    </lineage>
</organism>
<name>A0A1H4TWN4_9MICO</name>